<dbReference type="RefSeq" id="XP_049144473.1">
    <property type="nucleotide sequence ID" value="XM_049287330.1"/>
</dbReference>
<dbReference type="KEGG" id="clup:CLUP02_08340"/>
<dbReference type="AlphaFoldDB" id="A0A9Q8WHJ1"/>
<dbReference type="Proteomes" id="UP000830671">
    <property type="component" value="Chromosome 4"/>
</dbReference>
<dbReference type="EMBL" id="CP019476">
    <property type="protein sequence ID" value="UQC82850.1"/>
    <property type="molecule type" value="Genomic_DNA"/>
</dbReference>
<evidence type="ECO:0000313" key="2">
    <source>
        <dbReference type="Proteomes" id="UP000830671"/>
    </source>
</evidence>
<sequence>MAHDKLSVWRRMNALQTPWSPPASIFAMKGLPKLGGVDDRGGHGATTRFAVASLFVYNLAGAPLSPILSTWNFISSSLCQTN</sequence>
<name>A0A9Q8WHJ1_9PEZI</name>
<accession>A0A9Q8WHJ1</accession>
<dbReference type="GeneID" id="73342340"/>
<gene>
    <name evidence="1" type="ORF">CLUP02_08340</name>
</gene>
<evidence type="ECO:0000313" key="1">
    <source>
        <dbReference type="EMBL" id="UQC82850.1"/>
    </source>
</evidence>
<proteinExistence type="predicted"/>
<reference evidence="1" key="1">
    <citation type="journal article" date="2021" name="Mol. Plant Microbe Interact.">
        <title>Complete Genome Sequence of the Plant-Pathogenic Fungus Colletotrichum lupini.</title>
        <authorList>
            <person name="Baroncelli R."/>
            <person name="Pensec F."/>
            <person name="Da Lio D."/>
            <person name="Boufleur T."/>
            <person name="Vicente I."/>
            <person name="Sarrocco S."/>
            <person name="Picot A."/>
            <person name="Baraldi E."/>
            <person name="Sukno S."/>
            <person name="Thon M."/>
            <person name="Le Floch G."/>
        </authorList>
    </citation>
    <scope>NUCLEOTIDE SEQUENCE</scope>
    <source>
        <strain evidence="1">IMI 504893</strain>
    </source>
</reference>
<protein>
    <submittedName>
        <fullName evidence="1">Uncharacterized protein</fullName>
    </submittedName>
</protein>
<organism evidence="1 2">
    <name type="scientific">Colletotrichum lupini</name>
    <dbReference type="NCBI Taxonomy" id="145971"/>
    <lineage>
        <taxon>Eukaryota</taxon>
        <taxon>Fungi</taxon>
        <taxon>Dikarya</taxon>
        <taxon>Ascomycota</taxon>
        <taxon>Pezizomycotina</taxon>
        <taxon>Sordariomycetes</taxon>
        <taxon>Hypocreomycetidae</taxon>
        <taxon>Glomerellales</taxon>
        <taxon>Glomerellaceae</taxon>
        <taxon>Colletotrichum</taxon>
        <taxon>Colletotrichum acutatum species complex</taxon>
    </lineage>
</organism>
<keyword evidence="2" id="KW-1185">Reference proteome</keyword>